<dbReference type="PANTHER" id="PTHR28595">
    <property type="entry name" value="39S RIBOSOMAL PROTEIN L54, MITOCHONDRIAL"/>
    <property type="match status" value="1"/>
</dbReference>
<comment type="subcellular location">
    <subcellularLocation>
        <location evidence="1">Mitochondrion</location>
    </subcellularLocation>
</comment>
<evidence type="ECO:0000313" key="9">
    <source>
        <dbReference type="EMBL" id="KIW07718.1"/>
    </source>
</evidence>
<gene>
    <name evidence="9" type="ORF">PV09_01650</name>
</gene>
<keyword evidence="4" id="KW-0496">Mitochondrion</keyword>
<dbReference type="EMBL" id="KN847532">
    <property type="protein sequence ID" value="KIW07718.1"/>
    <property type="molecule type" value="Genomic_DNA"/>
</dbReference>
<feature type="region of interest" description="Disordered" evidence="8">
    <location>
        <begin position="35"/>
        <end position="84"/>
    </location>
</feature>
<accession>A0A0D2ALS1</accession>
<feature type="compositionally biased region" description="Basic and acidic residues" evidence="8">
    <location>
        <begin position="36"/>
        <end position="49"/>
    </location>
</feature>
<protein>
    <recommendedName>
        <fullName evidence="7">Large ribosomal subunit protein mL54</fullName>
    </recommendedName>
</protein>
<evidence type="ECO:0000256" key="3">
    <source>
        <dbReference type="ARBA" id="ARBA00022980"/>
    </source>
</evidence>
<dbReference type="GO" id="GO:0003735">
    <property type="term" value="F:structural constituent of ribosome"/>
    <property type="evidence" value="ECO:0007669"/>
    <property type="project" value="TreeGrafter"/>
</dbReference>
<dbReference type="PANTHER" id="PTHR28595:SF1">
    <property type="entry name" value="LARGE RIBOSOMAL SUBUNIT PROTEIN ML54"/>
    <property type="match status" value="1"/>
</dbReference>
<organism evidence="9 10">
    <name type="scientific">Verruconis gallopava</name>
    <dbReference type="NCBI Taxonomy" id="253628"/>
    <lineage>
        <taxon>Eukaryota</taxon>
        <taxon>Fungi</taxon>
        <taxon>Dikarya</taxon>
        <taxon>Ascomycota</taxon>
        <taxon>Pezizomycotina</taxon>
        <taxon>Dothideomycetes</taxon>
        <taxon>Pleosporomycetidae</taxon>
        <taxon>Venturiales</taxon>
        <taxon>Sympoventuriaceae</taxon>
        <taxon>Verruconis</taxon>
    </lineage>
</organism>
<feature type="compositionally biased region" description="Polar residues" evidence="8">
    <location>
        <begin position="53"/>
        <end position="70"/>
    </location>
</feature>
<proteinExistence type="inferred from homology"/>
<feature type="compositionally biased region" description="Basic and acidic residues" evidence="8">
    <location>
        <begin position="73"/>
        <end position="83"/>
    </location>
</feature>
<dbReference type="VEuPathDB" id="FungiDB:PV09_01650"/>
<comment type="similarity">
    <text evidence="6">Belongs to the mitochondrion-specific ribosomal protein mL54 family.</text>
</comment>
<dbReference type="AlphaFoldDB" id="A0A0D2ALS1"/>
<dbReference type="OrthoDB" id="10252718at2759"/>
<name>A0A0D2ALS1_9PEZI</name>
<reference evidence="9 10" key="1">
    <citation type="submission" date="2015-01" db="EMBL/GenBank/DDBJ databases">
        <title>The Genome Sequence of Ochroconis gallopava CBS43764.</title>
        <authorList>
            <consortium name="The Broad Institute Genomics Platform"/>
            <person name="Cuomo C."/>
            <person name="de Hoog S."/>
            <person name="Gorbushina A."/>
            <person name="Stielow B."/>
            <person name="Teixiera M."/>
            <person name="Abouelleil A."/>
            <person name="Chapman S.B."/>
            <person name="Priest M."/>
            <person name="Young S.K."/>
            <person name="Wortman J."/>
            <person name="Nusbaum C."/>
            <person name="Birren B."/>
        </authorList>
    </citation>
    <scope>NUCLEOTIDE SEQUENCE [LARGE SCALE GENOMIC DNA]</scope>
    <source>
        <strain evidence="9 10">CBS 43764</strain>
    </source>
</reference>
<evidence type="ECO:0000256" key="1">
    <source>
        <dbReference type="ARBA" id="ARBA00004173"/>
    </source>
</evidence>
<evidence type="ECO:0000313" key="10">
    <source>
        <dbReference type="Proteomes" id="UP000053259"/>
    </source>
</evidence>
<keyword evidence="10" id="KW-1185">Reference proteome</keyword>
<evidence type="ECO:0000256" key="7">
    <source>
        <dbReference type="ARBA" id="ARBA00035179"/>
    </source>
</evidence>
<dbReference type="RefSeq" id="XP_016217587.1">
    <property type="nucleotide sequence ID" value="XM_016354575.1"/>
</dbReference>
<dbReference type="Proteomes" id="UP000053259">
    <property type="component" value="Unassembled WGS sequence"/>
</dbReference>
<dbReference type="Pfam" id="PF08561">
    <property type="entry name" value="Ribosomal_L37"/>
    <property type="match status" value="1"/>
</dbReference>
<evidence type="ECO:0000256" key="5">
    <source>
        <dbReference type="ARBA" id="ARBA00023274"/>
    </source>
</evidence>
<dbReference type="GO" id="GO:0005762">
    <property type="term" value="C:mitochondrial large ribosomal subunit"/>
    <property type="evidence" value="ECO:0007669"/>
    <property type="project" value="TreeGrafter"/>
</dbReference>
<evidence type="ECO:0000256" key="4">
    <source>
        <dbReference type="ARBA" id="ARBA00023128"/>
    </source>
</evidence>
<keyword evidence="3" id="KW-0689">Ribosomal protein</keyword>
<keyword evidence="5" id="KW-0687">Ribonucleoprotein</keyword>
<dbReference type="HOGENOM" id="CLU_086132_1_0_1"/>
<dbReference type="InParanoid" id="A0A0D2ALS1"/>
<evidence type="ECO:0000256" key="2">
    <source>
        <dbReference type="ARBA" id="ARBA00022946"/>
    </source>
</evidence>
<evidence type="ECO:0000256" key="8">
    <source>
        <dbReference type="SAM" id="MobiDB-lite"/>
    </source>
</evidence>
<keyword evidence="2" id="KW-0809">Transit peptide</keyword>
<evidence type="ECO:0000256" key="6">
    <source>
        <dbReference type="ARBA" id="ARBA00033752"/>
    </source>
</evidence>
<sequence length="220" mass="24196">MICRRCALRLASSFNATPLARRMISTTHINAAEAISSKEIEQAKPRQDGDQPSAISSAAQPFTTPISVSPTARGDKASKKKASDVPVVVSSCPAGTILKGLNFMKGKTDPVAMEDHEYPDWLWDVLKSDTQDVADAVDADIYSKSRNKRAKAKKAMKNKPEEDLSFEKIPIHEQTIDLPIGDGTEEGNLAAAKARQELTKAMRQKRRATIKEANFLRTMR</sequence>
<dbReference type="STRING" id="253628.A0A0D2ALS1"/>
<dbReference type="InterPro" id="IPR013870">
    <property type="entry name" value="Ribosomal_mL54"/>
</dbReference>
<dbReference type="GeneID" id="27309623"/>